<keyword evidence="6 11" id="KW-0418">Kinase</keyword>
<evidence type="ECO:0000256" key="3">
    <source>
        <dbReference type="ARBA" id="ARBA00022553"/>
    </source>
</evidence>
<keyword evidence="5" id="KW-0547">Nucleotide-binding</keyword>
<evidence type="ECO:0000256" key="2">
    <source>
        <dbReference type="ARBA" id="ARBA00012438"/>
    </source>
</evidence>
<evidence type="ECO:0000256" key="5">
    <source>
        <dbReference type="ARBA" id="ARBA00022741"/>
    </source>
</evidence>
<dbReference type="GO" id="GO:0016301">
    <property type="term" value="F:kinase activity"/>
    <property type="evidence" value="ECO:0007669"/>
    <property type="project" value="UniProtKB-KW"/>
</dbReference>
<dbReference type="RefSeq" id="WP_271276183.1">
    <property type="nucleotide sequence ID" value="NZ_BAABFD010000016.1"/>
</dbReference>
<keyword evidence="9" id="KW-0472">Membrane</keyword>
<keyword evidence="7" id="KW-0067">ATP-binding</keyword>
<dbReference type="InterPro" id="IPR011712">
    <property type="entry name" value="Sig_transdc_His_kin_sub3_dim/P"/>
</dbReference>
<comment type="caution">
    <text evidence="11">The sequence shown here is derived from an EMBL/GenBank/DDBJ whole genome shotgun (WGS) entry which is preliminary data.</text>
</comment>
<feature type="transmembrane region" description="Helical" evidence="9">
    <location>
        <begin position="69"/>
        <end position="89"/>
    </location>
</feature>
<feature type="transmembrane region" description="Helical" evidence="9">
    <location>
        <begin position="126"/>
        <end position="144"/>
    </location>
</feature>
<dbReference type="Pfam" id="PF02518">
    <property type="entry name" value="HATPase_c"/>
    <property type="match status" value="1"/>
</dbReference>
<dbReference type="InterPro" id="IPR036890">
    <property type="entry name" value="HATPase_C_sf"/>
</dbReference>
<evidence type="ECO:0000256" key="9">
    <source>
        <dbReference type="SAM" id="Phobius"/>
    </source>
</evidence>
<keyword evidence="12" id="KW-1185">Reference proteome</keyword>
<dbReference type="Proteomes" id="UP001212498">
    <property type="component" value="Unassembled WGS sequence"/>
</dbReference>
<keyword evidence="3" id="KW-0597">Phosphoprotein</keyword>
<evidence type="ECO:0000313" key="12">
    <source>
        <dbReference type="Proteomes" id="UP001212498"/>
    </source>
</evidence>
<accession>A0ABT4SVA2</accession>
<keyword evidence="4" id="KW-0808">Transferase</keyword>
<protein>
    <recommendedName>
        <fullName evidence="2">histidine kinase</fullName>
        <ecNumber evidence="2">2.7.13.3</ecNumber>
    </recommendedName>
</protein>
<sequence length="374" mass="39770">MRRLPGSTVMSLAVVAVAVVALAVTWVVRADRHPGVLDVVLPVVAMAGVLFRERCPVGALVAVMGATVAYYPFTSLDAPIIFLPFLVLYTAADRGHLIAAIATGSVALLAMGLGESGEVRHVDDSTFVMIAGWVVAAIAGGSVARNRRAYLREAEQRAHEAERGKEEEARRRAGEERLRIARELHDVLGHNISLINVQASAALHGMRKRPEDAELALRTIKETSKETLRELRTTLGVLRQVDEDAPTAPADSLSRLDELVGASGLKVHTELSGPLDRVPVEVDLAAVRIIREALTNVARHSGAGEATLTVSSDDRHILIRVDDDGPGVTFTEGSGFGLRGMRERAAALGGSLEAGPRPEGGFRVLASLPLDGAP</sequence>
<keyword evidence="9" id="KW-1133">Transmembrane helix</keyword>
<gene>
    <name evidence="11" type="ORF">OUY24_11255</name>
</gene>
<keyword evidence="9" id="KW-0812">Transmembrane</keyword>
<keyword evidence="8" id="KW-0902">Two-component regulatory system</keyword>
<name>A0ABT4SVA2_9ACTN</name>
<feature type="domain" description="Histidine kinase/HSP90-like ATPase" evidence="10">
    <location>
        <begin position="281"/>
        <end position="372"/>
    </location>
</feature>
<dbReference type="EC" id="2.7.13.3" evidence="2"/>
<evidence type="ECO:0000313" key="11">
    <source>
        <dbReference type="EMBL" id="MDA0641196.1"/>
    </source>
</evidence>
<dbReference type="InterPro" id="IPR003594">
    <property type="entry name" value="HATPase_dom"/>
</dbReference>
<dbReference type="SUPFAM" id="SSF55874">
    <property type="entry name" value="ATPase domain of HSP90 chaperone/DNA topoisomerase II/histidine kinase"/>
    <property type="match status" value="1"/>
</dbReference>
<dbReference type="EMBL" id="JAPNUD010000021">
    <property type="protein sequence ID" value="MDA0641196.1"/>
    <property type="molecule type" value="Genomic_DNA"/>
</dbReference>
<comment type="catalytic activity">
    <reaction evidence="1">
        <text>ATP + protein L-histidine = ADP + protein N-phospho-L-histidine.</text>
        <dbReference type="EC" id="2.7.13.3"/>
    </reaction>
</comment>
<evidence type="ECO:0000256" key="8">
    <source>
        <dbReference type="ARBA" id="ARBA00023012"/>
    </source>
</evidence>
<dbReference type="Gene3D" id="1.20.5.1930">
    <property type="match status" value="1"/>
</dbReference>
<reference evidence="11 12" key="1">
    <citation type="submission" date="2022-11" db="EMBL/GenBank/DDBJ databases">
        <title>Nonomuraea corallina sp. nov., a new species of the genus Nonomuraea isolated from sea side sediment in Thai sea.</title>
        <authorList>
            <person name="Ngamcharungchit C."/>
            <person name="Matsumoto A."/>
            <person name="Suriyachadkun C."/>
            <person name="Panbangred W."/>
            <person name="Inahashi Y."/>
            <person name="Intra B."/>
        </authorList>
    </citation>
    <scope>NUCLEOTIDE SEQUENCE [LARGE SCALE GENOMIC DNA]</scope>
    <source>
        <strain evidence="11 12">DSM 43553</strain>
    </source>
</reference>
<evidence type="ECO:0000259" key="10">
    <source>
        <dbReference type="SMART" id="SM00387"/>
    </source>
</evidence>
<organism evidence="11 12">
    <name type="scientific">Nonomuraea ferruginea</name>
    <dbReference type="NCBI Taxonomy" id="46174"/>
    <lineage>
        <taxon>Bacteria</taxon>
        <taxon>Bacillati</taxon>
        <taxon>Actinomycetota</taxon>
        <taxon>Actinomycetes</taxon>
        <taxon>Streptosporangiales</taxon>
        <taxon>Streptosporangiaceae</taxon>
        <taxon>Nonomuraea</taxon>
    </lineage>
</organism>
<dbReference type="InterPro" id="IPR050482">
    <property type="entry name" value="Sensor_HK_TwoCompSys"/>
</dbReference>
<proteinExistence type="predicted"/>
<evidence type="ECO:0000256" key="1">
    <source>
        <dbReference type="ARBA" id="ARBA00000085"/>
    </source>
</evidence>
<evidence type="ECO:0000256" key="7">
    <source>
        <dbReference type="ARBA" id="ARBA00022840"/>
    </source>
</evidence>
<dbReference type="Gene3D" id="3.30.565.10">
    <property type="entry name" value="Histidine kinase-like ATPase, C-terminal domain"/>
    <property type="match status" value="1"/>
</dbReference>
<feature type="transmembrane region" description="Helical" evidence="9">
    <location>
        <begin position="96"/>
        <end position="114"/>
    </location>
</feature>
<evidence type="ECO:0000256" key="6">
    <source>
        <dbReference type="ARBA" id="ARBA00022777"/>
    </source>
</evidence>
<dbReference type="Pfam" id="PF07730">
    <property type="entry name" value="HisKA_3"/>
    <property type="match status" value="1"/>
</dbReference>
<evidence type="ECO:0000256" key="4">
    <source>
        <dbReference type="ARBA" id="ARBA00022679"/>
    </source>
</evidence>
<dbReference type="CDD" id="cd16917">
    <property type="entry name" value="HATPase_UhpB-NarQ-NarX-like"/>
    <property type="match status" value="1"/>
</dbReference>
<dbReference type="PANTHER" id="PTHR24421:SF10">
    <property type="entry name" value="NITRATE_NITRITE SENSOR PROTEIN NARQ"/>
    <property type="match status" value="1"/>
</dbReference>
<dbReference type="PANTHER" id="PTHR24421">
    <property type="entry name" value="NITRATE/NITRITE SENSOR PROTEIN NARX-RELATED"/>
    <property type="match status" value="1"/>
</dbReference>
<dbReference type="SMART" id="SM00387">
    <property type="entry name" value="HATPase_c"/>
    <property type="match status" value="1"/>
</dbReference>